<comment type="subunit">
    <text evidence="9">The complex comprises the extracytoplasmic solute receptor protein and the two transmembrane proteins.</text>
</comment>
<comment type="function">
    <text evidence="9">Part of the tripartite ATP-independent periplasmic (TRAP) transport system.</text>
</comment>
<evidence type="ECO:0000256" key="9">
    <source>
        <dbReference type="RuleBase" id="RU369079"/>
    </source>
</evidence>
<dbReference type="InterPro" id="IPR055348">
    <property type="entry name" value="DctQ"/>
</dbReference>
<dbReference type="GO" id="GO:0022857">
    <property type="term" value="F:transmembrane transporter activity"/>
    <property type="evidence" value="ECO:0007669"/>
    <property type="project" value="UniProtKB-UniRule"/>
</dbReference>
<name>A0A6I6CY80_9GAMM</name>
<evidence type="ECO:0000313" key="12">
    <source>
        <dbReference type="Proteomes" id="UP000427716"/>
    </source>
</evidence>
<dbReference type="PANTHER" id="PTHR35011">
    <property type="entry name" value="2,3-DIKETO-L-GULONATE TRAP TRANSPORTER SMALL PERMEASE PROTEIN YIAM"/>
    <property type="match status" value="1"/>
</dbReference>
<proteinExistence type="inferred from homology"/>
<feature type="transmembrane region" description="Helical" evidence="9">
    <location>
        <begin position="27"/>
        <end position="48"/>
    </location>
</feature>
<accession>A0A6I6CY80</accession>
<dbReference type="InterPro" id="IPR007387">
    <property type="entry name" value="TRAP_DctQ"/>
</dbReference>
<feature type="domain" description="Tripartite ATP-independent periplasmic transporters DctQ component" evidence="10">
    <location>
        <begin position="35"/>
        <end position="168"/>
    </location>
</feature>
<dbReference type="AlphaFoldDB" id="A0A6I6CY80"/>
<organism evidence="11 12">
    <name type="scientific">Guyparkeria halophila</name>
    <dbReference type="NCBI Taxonomy" id="47960"/>
    <lineage>
        <taxon>Bacteria</taxon>
        <taxon>Pseudomonadati</taxon>
        <taxon>Pseudomonadota</taxon>
        <taxon>Gammaproteobacteria</taxon>
        <taxon>Chromatiales</taxon>
        <taxon>Thioalkalibacteraceae</taxon>
        <taxon>Guyparkeria</taxon>
    </lineage>
</organism>
<feature type="transmembrane region" description="Helical" evidence="9">
    <location>
        <begin position="60"/>
        <end position="76"/>
    </location>
</feature>
<evidence type="ECO:0000256" key="2">
    <source>
        <dbReference type="ARBA" id="ARBA00022448"/>
    </source>
</evidence>
<evidence type="ECO:0000256" key="5">
    <source>
        <dbReference type="ARBA" id="ARBA00022692"/>
    </source>
</evidence>
<dbReference type="GO" id="GO:0005886">
    <property type="term" value="C:plasma membrane"/>
    <property type="evidence" value="ECO:0007669"/>
    <property type="project" value="UniProtKB-SubCell"/>
</dbReference>
<gene>
    <name evidence="11" type="ORF">GM160_05250</name>
</gene>
<evidence type="ECO:0000256" key="4">
    <source>
        <dbReference type="ARBA" id="ARBA00022519"/>
    </source>
</evidence>
<feature type="transmembrane region" description="Helical" evidence="9">
    <location>
        <begin position="137"/>
        <end position="158"/>
    </location>
</feature>
<keyword evidence="4 9" id="KW-0997">Cell inner membrane</keyword>
<sequence>MTPAPSSCRLSRLVDRLDRVNEWTGRVVAWLGLILTLTVFGVVALRYGLSDSNQWLSESITYWFALLFMLGMGYTYRHDGHVRVDVLSRNARPKTRAWIEIIGVIVLLWPVCLFIGISSLEYVGNSWAMREGSPEPGGIPLLYLLKTLLIVMPALLFWQGLVELLRHVAVLRNEQPTEPEHGSIKEGM</sequence>
<evidence type="ECO:0000256" key="7">
    <source>
        <dbReference type="ARBA" id="ARBA00023136"/>
    </source>
</evidence>
<keyword evidence="12" id="KW-1185">Reference proteome</keyword>
<evidence type="ECO:0000256" key="8">
    <source>
        <dbReference type="ARBA" id="ARBA00038436"/>
    </source>
</evidence>
<keyword evidence="5 9" id="KW-0812">Transmembrane</keyword>
<dbReference type="Proteomes" id="UP000427716">
    <property type="component" value="Chromosome"/>
</dbReference>
<keyword evidence="2 9" id="KW-0813">Transport</keyword>
<keyword evidence="7 9" id="KW-0472">Membrane</keyword>
<comment type="subcellular location">
    <subcellularLocation>
        <location evidence="1 9">Cell inner membrane</location>
        <topology evidence="1 9">Multi-pass membrane protein</topology>
    </subcellularLocation>
</comment>
<evidence type="ECO:0000313" key="11">
    <source>
        <dbReference type="EMBL" id="QGT78350.1"/>
    </source>
</evidence>
<dbReference type="EMBL" id="CP046415">
    <property type="protein sequence ID" value="QGT78350.1"/>
    <property type="molecule type" value="Genomic_DNA"/>
</dbReference>
<protein>
    <recommendedName>
        <fullName evidence="9">TRAP transporter small permease protein</fullName>
    </recommendedName>
</protein>
<evidence type="ECO:0000256" key="3">
    <source>
        <dbReference type="ARBA" id="ARBA00022475"/>
    </source>
</evidence>
<evidence type="ECO:0000256" key="1">
    <source>
        <dbReference type="ARBA" id="ARBA00004429"/>
    </source>
</evidence>
<dbReference type="KEGG" id="ghl:GM160_05250"/>
<dbReference type="RefSeq" id="WP_156573721.1">
    <property type="nucleotide sequence ID" value="NZ_CP046415.1"/>
</dbReference>
<evidence type="ECO:0000259" key="10">
    <source>
        <dbReference type="Pfam" id="PF04290"/>
    </source>
</evidence>
<keyword evidence="3" id="KW-1003">Cell membrane</keyword>
<dbReference type="PANTHER" id="PTHR35011:SF4">
    <property type="entry name" value="SLL1102 PROTEIN"/>
    <property type="match status" value="1"/>
</dbReference>
<reference evidence="11 12" key="1">
    <citation type="submission" date="2019-11" db="EMBL/GenBank/DDBJ databases">
        <authorList>
            <person name="Zhang J."/>
            <person name="Sun C."/>
        </authorList>
    </citation>
    <scope>NUCLEOTIDE SEQUENCE [LARGE SCALE GENOMIC DNA]</scope>
    <source>
        <strain evidence="12">sp2</strain>
    </source>
</reference>
<feature type="transmembrane region" description="Helical" evidence="9">
    <location>
        <begin position="97"/>
        <end position="117"/>
    </location>
</feature>
<keyword evidence="6 9" id="KW-1133">Transmembrane helix</keyword>
<dbReference type="Pfam" id="PF04290">
    <property type="entry name" value="DctQ"/>
    <property type="match status" value="1"/>
</dbReference>
<evidence type="ECO:0000256" key="6">
    <source>
        <dbReference type="ARBA" id="ARBA00022989"/>
    </source>
</evidence>
<comment type="similarity">
    <text evidence="8 9">Belongs to the TRAP transporter small permease family.</text>
</comment>